<evidence type="ECO:0000256" key="2">
    <source>
        <dbReference type="ARBA" id="ARBA00022771"/>
    </source>
</evidence>
<evidence type="ECO:0000256" key="6">
    <source>
        <dbReference type="SAM" id="MobiDB-lite"/>
    </source>
</evidence>
<evidence type="ECO:0000256" key="3">
    <source>
        <dbReference type="ARBA" id="ARBA00022833"/>
    </source>
</evidence>
<keyword evidence="1" id="KW-0479">Metal-binding</keyword>
<proteinExistence type="predicted"/>
<dbReference type="Pfam" id="PF15227">
    <property type="entry name" value="zf-C3HC4_4"/>
    <property type="match status" value="1"/>
</dbReference>
<gene>
    <name evidence="8" type="ORF">CVT24_011089</name>
</gene>
<dbReference type="PROSITE" id="PS50089">
    <property type="entry name" value="ZF_RING_2"/>
    <property type="match status" value="1"/>
</dbReference>
<protein>
    <recommendedName>
        <fullName evidence="7">RING-type domain-containing protein</fullName>
    </recommendedName>
</protein>
<dbReference type="EMBL" id="NHTK01000540">
    <property type="protein sequence ID" value="PPR07003.1"/>
    <property type="molecule type" value="Genomic_DNA"/>
</dbReference>
<dbReference type="Gene3D" id="3.30.40.10">
    <property type="entry name" value="Zinc/RING finger domain, C3HC4 (zinc finger)"/>
    <property type="match status" value="1"/>
</dbReference>
<dbReference type="InterPro" id="IPR047134">
    <property type="entry name" value="RNF4"/>
</dbReference>
<dbReference type="GO" id="GO:0008270">
    <property type="term" value="F:zinc ion binding"/>
    <property type="evidence" value="ECO:0007669"/>
    <property type="project" value="UniProtKB-KW"/>
</dbReference>
<dbReference type="InterPro" id="IPR013083">
    <property type="entry name" value="Znf_RING/FYVE/PHD"/>
</dbReference>
<feature type="compositionally biased region" description="Basic and acidic residues" evidence="6">
    <location>
        <begin position="239"/>
        <end position="249"/>
    </location>
</feature>
<feature type="region of interest" description="Disordered" evidence="6">
    <location>
        <begin position="212"/>
        <end position="250"/>
    </location>
</feature>
<comment type="caution">
    <text evidence="8">The sequence shown here is derived from an EMBL/GenBank/DDBJ whole genome shotgun (WGS) entry which is preliminary data.</text>
</comment>
<evidence type="ECO:0000256" key="5">
    <source>
        <dbReference type="SAM" id="Coils"/>
    </source>
</evidence>
<sequence>MLTCRICLEDLQRPVSLPCGHIFCTQCIVKSVQAVQSYTALHNCPICRSLYNIAPLNPSVVPAHLRPFVTPSIRRVFLDPSDQEKELPKDSETPPVDDAAAELQRLRTENAALRNQCGMWRKRAEMHGSANLGLLNFARAVRDQASQLAREKLELEGRYLTLKRKAEEDRSSTVLPSFSESFLRTSSPDVEHVSPVAESLLFASATPPALQQRKSSLSSVSEDACIKPSRRRSSSKGLEPPRKRQRLDAPELSPLFEVGSSFDSIAVERISC</sequence>
<evidence type="ECO:0000259" key="7">
    <source>
        <dbReference type="PROSITE" id="PS50089"/>
    </source>
</evidence>
<accession>A0A409YVK6</accession>
<reference evidence="8 9" key="1">
    <citation type="journal article" date="2018" name="Evol. Lett.">
        <title>Horizontal gene cluster transfer increased hallucinogenic mushroom diversity.</title>
        <authorList>
            <person name="Reynolds H.T."/>
            <person name="Vijayakumar V."/>
            <person name="Gluck-Thaler E."/>
            <person name="Korotkin H.B."/>
            <person name="Matheny P.B."/>
            <person name="Slot J.C."/>
        </authorList>
    </citation>
    <scope>NUCLEOTIDE SEQUENCE [LARGE SCALE GENOMIC DNA]</scope>
    <source>
        <strain evidence="8 9">2629</strain>
    </source>
</reference>
<dbReference type="InterPro" id="IPR001841">
    <property type="entry name" value="Znf_RING"/>
</dbReference>
<dbReference type="AlphaFoldDB" id="A0A409YVK6"/>
<evidence type="ECO:0000313" key="8">
    <source>
        <dbReference type="EMBL" id="PPR07003.1"/>
    </source>
</evidence>
<evidence type="ECO:0000256" key="4">
    <source>
        <dbReference type="PROSITE-ProRule" id="PRU00175"/>
    </source>
</evidence>
<evidence type="ECO:0000313" key="9">
    <source>
        <dbReference type="Proteomes" id="UP000284842"/>
    </source>
</evidence>
<dbReference type="OrthoDB" id="6270329at2759"/>
<feature type="domain" description="RING-type" evidence="7">
    <location>
        <begin position="4"/>
        <end position="48"/>
    </location>
</feature>
<feature type="coiled-coil region" evidence="5">
    <location>
        <begin position="96"/>
        <end position="165"/>
    </location>
</feature>
<dbReference type="STRING" id="181874.A0A409YVK6"/>
<dbReference type="SMART" id="SM00184">
    <property type="entry name" value="RING"/>
    <property type="match status" value="1"/>
</dbReference>
<dbReference type="Proteomes" id="UP000284842">
    <property type="component" value="Unassembled WGS sequence"/>
</dbReference>
<keyword evidence="5" id="KW-0175">Coiled coil</keyword>
<organism evidence="8 9">
    <name type="scientific">Panaeolus cyanescens</name>
    <dbReference type="NCBI Taxonomy" id="181874"/>
    <lineage>
        <taxon>Eukaryota</taxon>
        <taxon>Fungi</taxon>
        <taxon>Dikarya</taxon>
        <taxon>Basidiomycota</taxon>
        <taxon>Agaricomycotina</taxon>
        <taxon>Agaricomycetes</taxon>
        <taxon>Agaricomycetidae</taxon>
        <taxon>Agaricales</taxon>
        <taxon>Agaricineae</taxon>
        <taxon>Galeropsidaceae</taxon>
        <taxon>Panaeolus</taxon>
    </lineage>
</organism>
<dbReference type="PROSITE" id="PS00518">
    <property type="entry name" value="ZF_RING_1"/>
    <property type="match status" value="1"/>
</dbReference>
<keyword evidence="3" id="KW-0862">Zinc</keyword>
<keyword evidence="2 4" id="KW-0863">Zinc-finger</keyword>
<keyword evidence="9" id="KW-1185">Reference proteome</keyword>
<dbReference type="PANTHER" id="PTHR23041:SF78">
    <property type="entry name" value="E3 UBIQUITIN-PROTEIN LIGASE RNF4"/>
    <property type="match status" value="1"/>
</dbReference>
<dbReference type="InterPro" id="IPR017907">
    <property type="entry name" value="Znf_RING_CS"/>
</dbReference>
<evidence type="ECO:0000256" key="1">
    <source>
        <dbReference type="ARBA" id="ARBA00022723"/>
    </source>
</evidence>
<dbReference type="InParanoid" id="A0A409YVK6"/>
<dbReference type="PANTHER" id="PTHR23041">
    <property type="entry name" value="RING FINGER DOMAIN-CONTAINING"/>
    <property type="match status" value="1"/>
</dbReference>
<dbReference type="SUPFAM" id="SSF57850">
    <property type="entry name" value="RING/U-box"/>
    <property type="match status" value="1"/>
</dbReference>
<name>A0A409YVK6_9AGAR</name>
<feature type="compositionally biased region" description="Polar residues" evidence="6">
    <location>
        <begin position="212"/>
        <end position="221"/>
    </location>
</feature>